<dbReference type="SUPFAM" id="SSF141571">
    <property type="entry name" value="Pentapeptide repeat-like"/>
    <property type="match status" value="1"/>
</dbReference>
<reference evidence="2 3" key="1">
    <citation type="submission" date="2020-10" db="EMBL/GenBank/DDBJ databases">
        <authorList>
            <person name="Castelo-Branco R."/>
            <person name="Eusebio N."/>
            <person name="Adriana R."/>
            <person name="Vieira A."/>
            <person name="Brugerolle De Fraissinette N."/>
            <person name="Rezende De Castro R."/>
            <person name="Schneider M.P."/>
            <person name="Vasconcelos V."/>
            <person name="Leao P.N."/>
        </authorList>
    </citation>
    <scope>NUCLEOTIDE SEQUENCE [LARGE SCALE GENOMIC DNA]</scope>
    <source>
        <strain evidence="2 3">LEGE 06123</strain>
    </source>
</reference>
<dbReference type="RefSeq" id="WP_193932827.1">
    <property type="nucleotide sequence ID" value="NZ_CAWPMZ010000070.1"/>
</dbReference>
<sequence length="128" mass="14078">MSEAAKFQQTVSDVTTLLQKYAAGKRDFNNANLSDAQLFQQNLKGVDLSYADLSQANLSNANLRGADLSYTDLSQADLSQADLRGSLLLAANLRQAKLQHAKLEGADYDRNTHFPENFDPVQAGMNQR</sequence>
<keyword evidence="3" id="KW-1185">Reference proteome</keyword>
<dbReference type="InterPro" id="IPR051082">
    <property type="entry name" value="Pentapeptide-BTB/POZ_domain"/>
</dbReference>
<proteinExistence type="predicted"/>
<dbReference type="PANTHER" id="PTHR14136:SF17">
    <property type="entry name" value="BTB_POZ DOMAIN-CONTAINING PROTEIN KCTD9"/>
    <property type="match status" value="1"/>
</dbReference>
<dbReference type="Proteomes" id="UP000651156">
    <property type="component" value="Unassembled WGS sequence"/>
</dbReference>
<dbReference type="PANTHER" id="PTHR14136">
    <property type="entry name" value="BTB_POZ DOMAIN-CONTAINING PROTEIN KCTD9"/>
    <property type="match status" value="1"/>
</dbReference>
<gene>
    <name evidence="2" type="ORF">IQ230_15365</name>
</gene>
<name>A0ABR9UTV0_9CHRO</name>
<dbReference type="InterPro" id="IPR001646">
    <property type="entry name" value="5peptide_repeat"/>
</dbReference>
<evidence type="ECO:0000313" key="3">
    <source>
        <dbReference type="Proteomes" id="UP000651156"/>
    </source>
</evidence>
<feature type="region of interest" description="Disordered" evidence="1">
    <location>
        <begin position="109"/>
        <end position="128"/>
    </location>
</feature>
<dbReference type="Gene3D" id="2.160.20.80">
    <property type="entry name" value="E3 ubiquitin-protein ligase SopA"/>
    <property type="match status" value="1"/>
</dbReference>
<evidence type="ECO:0000313" key="2">
    <source>
        <dbReference type="EMBL" id="MBE9191702.1"/>
    </source>
</evidence>
<comment type="caution">
    <text evidence="2">The sequence shown here is derived from an EMBL/GenBank/DDBJ whole genome shotgun (WGS) entry which is preliminary data.</text>
</comment>
<protein>
    <submittedName>
        <fullName evidence="2">Pentapeptide repeat-containing protein</fullName>
    </submittedName>
</protein>
<organism evidence="2 3">
    <name type="scientific">Gloeocapsopsis crepidinum LEGE 06123</name>
    <dbReference type="NCBI Taxonomy" id="588587"/>
    <lineage>
        <taxon>Bacteria</taxon>
        <taxon>Bacillati</taxon>
        <taxon>Cyanobacteriota</taxon>
        <taxon>Cyanophyceae</taxon>
        <taxon>Oscillatoriophycideae</taxon>
        <taxon>Chroococcales</taxon>
        <taxon>Chroococcaceae</taxon>
        <taxon>Gloeocapsopsis</taxon>
    </lineage>
</organism>
<accession>A0ABR9UTV0</accession>
<dbReference type="EMBL" id="JADEWN010000038">
    <property type="protein sequence ID" value="MBE9191702.1"/>
    <property type="molecule type" value="Genomic_DNA"/>
</dbReference>
<evidence type="ECO:0000256" key="1">
    <source>
        <dbReference type="SAM" id="MobiDB-lite"/>
    </source>
</evidence>
<dbReference type="Pfam" id="PF00805">
    <property type="entry name" value="Pentapeptide"/>
    <property type="match status" value="1"/>
</dbReference>